<name>A0ACA9M078_9GLOM</name>
<comment type="caution">
    <text evidence="1">The sequence shown here is derived from an EMBL/GenBank/DDBJ whole genome shotgun (WGS) entry which is preliminary data.</text>
</comment>
<gene>
    <name evidence="1" type="ORF">DHETER_LOCUS5561</name>
</gene>
<dbReference type="Proteomes" id="UP000789702">
    <property type="component" value="Unassembled WGS sequence"/>
</dbReference>
<protein>
    <submittedName>
        <fullName evidence="1">4052_t:CDS:1</fullName>
    </submittedName>
</protein>
<evidence type="ECO:0000313" key="1">
    <source>
        <dbReference type="EMBL" id="CAG8559025.1"/>
    </source>
</evidence>
<reference evidence="1" key="1">
    <citation type="submission" date="2021-06" db="EMBL/GenBank/DDBJ databases">
        <authorList>
            <person name="Kallberg Y."/>
            <person name="Tangrot J."/>
            <person name="Rosling A."/>
        </authorList>
    </citation>
    <scope>NUCLEOTIDE SEQUENCE</scope>
    <source>
        <strain evidence="1">IL203A</strain>
    </source>
</reference>
<accession>A0ACA9M078</accession>
<dbReference type="EMBL" id="CAJVPU010006288">
    <property type="protein sequence ID" value="CAG8559025.1"/>
    <property type="molecule type" value="Genomic_DNA"/>
</dbReference>
<organism evidence="1 2">
    <name type="scientific">Dentiscutata heterogama</name>
    <dbReference type="NCBI Taxonomy" id="1316150"/>
    <lineage>
        <taxon>Eukaryota</taxon>
        <taxon>Fungi</taxon>
        <taxon>Fungi incertae sedis</taxon>
        <taxon>Mucoromycota</taxon>
        <taxon>Glomeromycotina</taxon>
        <taxon>Glomeromycetes</taxon>
        <taxon>Diversisporales</taxon>
        <taxon>Gigasporaceae</taxon>
        <taxon>Dentiscutata</taxon>
    </lineage>
</organism>
<sequence>MYDCVFLITRHKVSLEKIHNSDNINISVQLVLYTGAFFDNLNAIAFVLHPIKLAISILESQYCLLANCFIGLVHLEAAIRKFLENDYCNFHQQAITVFNRRFADFNNDAYILCFFLHSEYTRTFWHILLVADSFYKKICKKLKERKILMSQMRSYRHHITPFDILFDDNESPSVWWMLLENKLLYFSSNTKNLYKVLSNINFCDDDYNKHLNEERPVNEEKLANEERLANDRRPWNKERLANEEPTNEEMKDIFILLEVLKIDELLNLDATDFTNNLGELIVDTNFEFPDEKNIIVQDNNIENDEDWNSKRETNAMLN</sequence>
<proteinExistence type="predicted"/>
<keyword evidence="2" id="KW-1185">Reference proteome</keyword>
<evidence type="ECO:0000313" key="2">
    <source>
        <dbReference type="Proteomes" id="UP000789702"/>
    </source>
</evidence>